<gene>
    <name evidence="2" type="ORF">ACJIZ3_025723</name>
</gene>
<protein>
    <submittedName>
        <fullName evidence="2">Uncharacterized protein</fullName>
    </submittedName>
</protein>
<dbReference type="InterPro" id="IPR040361">
    <property type="entry name" value="TPD1"/>
</dbReference>
<evidence type="ECO:0000256" key="1">
    <source>
        <dbReference type="ARBA" id="ARBA00022729"/>
    </source>
</evidence>
<comment type="caution">
    <text evidence="2">The sequence shown here is derived from an EMBL/GenBank/DDBJ whole genome shotgun (WGS) entry which is preliminary data.</text>
</comment>
<dbReference type="AlphaFoldDB" id="A0ABD3TY34"/>
<sequence>MCEGTAAQPCSVKNLEITQTATGKTVKNKAEWNVTVTNNCICSQLNVKLNCKGFETVEAPSVVSISGDTCVFNDKVPVIFGFESVSFTYAWDAKFAFKPVFSVIACS</sequence>
<dbReference type="Proteomes" id="UP001634393">
    <property type="component" value="Unassembled WGS sequence"/>
</dbReference>
<evidence type="ECO:0000313" key="2">
    <source>
        <dbReference type="EMBL" id="KAL3841132.1"/>
    </source>
</evidence>
<dbReference type="PANTHER" id="PTHR33184:SF72">
    <property type="entry name" value="BETA-1,3-N-ACETYLGLUCOSAMINYLTRANSFERASE FAMILY PROTEIN"/>
    <property type="match status" value="1"/>
</dbReference>
<reference evidence="2 3" key="1">
    <citation type="submission" date="2024-12" db="EMBL/GenBank/DDBJ databases">
        <title>The unique morphological basis and parallel evolutionary history of personate flowers in Penstemon.</title>
        <authorList>
            <person name="Depatie T.H."/>
            <person name="Wessinger C.A."/>
        </authorList>
    </citation>
    <scope>NUCLEOTIDE SEQUENCE [LARGE SCALE GENOMIC DNA]</scope>
    <source>
        <strain evidence="2">WTNN_2</strain>
        <tissue evidence="2">Leaf</tissue>
    </source>
</reference>
<evidence type="ECO:0000313" key="3">
    <source>
        <dbReference type="Proteomes" id="UP001634393"/>
    </source>
</evidence>
<dbReference type="Pfam" id="PF24068">
    <property type="entry name" value="TPD1_C"/>
    <property type="match status" value="1"/>
</dbReference>
<proteinExistence type="predicted"/>
<dbReference type="PANTHER" id="PTHR33184">
    <property type="entry name" value="PROTEIN TAPETUM DETERMINANT 1-LIKE-RELATED"/>
    <property type="match status" value="1"/>
</dbReference>
<accession>A0ABD3TY34</accession>
<dbReference type="EMBL" id="JBJXBP010000003">
    <property type="protein sequence ID" value="KAL3841132.1"/>
    <property type="molecule type" value="Genomic_DNA"/>
</dbReference>
<organism evidence="2 3">
    <name type="scientific">Penstemon smallii</name>
    <dbReference type="NCBI Taxonomy" id="265156"/>
    <lineage>
        <taxon>Eukaryota</taxon>
        <taxon>Viridiplantae</taxon>
        <taxon>Streptophyta</taxon>
        <taxon>Embryophyta</taxon>
        <taxon>Tracheophyta</taxon>
        <taxon>Spermatophyta</taxon>
        <taxon>Magnoliopsida</taxon>
        <taxon>eudicotyledons</taxon>
        <taxon>Gunneridae</taxon>
        <taxon>Pentapetalae</taxon>
        <taxon>asterids</taxon>
        <taxon>lamiids</taxon>
        <taxon>Lamiales</taxon>
        <taxon>Plantaginaceae</taxon>
        <taxon>Cheloneae</taxon>
        <taxon>Penstemon</taxon>
    </lineage>
</organism>
<name>A0ABD3TY34_9LAMI</name>
<keyword evidence="3" id="KW-1185">Reference proteome</keyword>
<keyword evidence="1" id="KW-0732">Signal</keyword>